<dbReference type="Gene3D" id="3.40.50.720">
    <property type="entry name" value="NAD(P)-binding Rossmann-like Domain"/>
    <property type="match status" value="1"/>
</dbReference>
<dbReference type="PROSITE" id="PS00061">
    <property type="entry name" value="ADH_SHORT"/>
    <property type="match status" value="1"/>
</dbReference>
<dbReference type="InterPro" id="IPR020904">
    <property type="entry name" value="Sc_DH/Rdtase_CS"/>
</dbReference>
<dbReference type="CDD" id="cd05233">
    <property type="entry name" value="SDR_c"/>
    <property type="match status" value="1"/>
</dbReference>
<reference evidence="6" key="1">
    <citation type="submission" date="2009-11" db="EMBL/GenBank/DDBJ databases">
        <title>The complete chromosome 1 of Sphaerobacter thermophilus DSM 20745.</title>
        <authorList>
            <person name="Lucas S."/>
            <person name="Copeland A."/>
            <person name="Lapidus A."/>
            <person name="Glavina del Rio T."/>
            <person name="Dalin E."/>
            <person name="Tice H."/>
            <person name="Bruce D."/>
            <person name="Goodwin L."/>
            <person name="Pitluck S."/>
            <person name="Kyrpides N."/>
            <person name="Mavromatis K."/>
            <person name="Ivanova N."/>
            <person name="Mikhailova N."/>
            <person name="LaButti K.M."/>
            <person name="Clum A."/>
            <person name="Sun H.I."/>
            <person name="Brettin T."/>
            <person name="Detter J.C."/>
            <person name="Han C."/>
            <person name="Larimer F."/>
            <person name="Land M."/>
            <person name="Hauser L."/>
            <person name="Markowitz V."/>
            <person name="Cheng J.F."/>
            <person name="Hugenholtz P."/>
            <person name="Woyke T."/>
            <person name="Wu D."/>
            <person name="Steenblock K."/>
            <person name="Schneider S."/>
            <person name="Pukall R."/>
            <person name="Goeker M."/>
            <person name="Klenk H.P."/>
            <person name="Eisen J.A."/>
        </authorList>
    </citation>
    <scope>NUCLEOTIDE SEQUENCE [LARGE SCALE GENOMIC DNA]</scope>
    <source>
        <strain evidence="6">ATCC 49802 / DSM 20745 / S 6022</strain>
    </source>
</reference>
<dbReference type="Proteomes" id="UP000002027">
    <property type="component" value="Chromosome 1"/>
</dbReference>
<reference evidence="5 6" key="2">
    <citation type="journal article" date="2010" name="Stand. Genomic Sci.">
        <title>Complete genome sequence of Desulfohalobium retbaense type strain (HR(100)).</title>
        <authorList>
            <person name="Spring S."/>
            <person name="Nolan M."/>
            <person name="Lapidus A."/>
            <person name="Glavina Del Rio T."/>
            <person name="Copeland A."/>
            <person name="Tice H."/>
            <person name="Cheng J.F."/>
            <person name="Lucas S."/>
            <person name="Land M."/>
            <person name="Chen F."/>
            <person name="Bruce D."/>
            <person name="Goodwin L."/>
            <person name="Pitluck S."/>
            <person name="Ivanova N."/>
            <person name="Mavromatis K."/>
            <person name="Mikhailova N."/>
            <person name="Pati A."/>
            <person name="Chen A."/>
            <person name="Palaniappan K."/>
            <person name="Hauser L."/>
            <person name="Chang Y.J."/>
            <person name="Jeffries C.D."/>
            <person name="Munk C."/>
            <person name="Kiss H."/>
            <person name="Chain P."/>
            <person name="Han C."/>
            <person name="Brettin T."/>
            <person name="Detter J.C."/>
            <person name="Schuler E."/>
            <person name="Goker M."/>
            <person name="Rohde M."/>
            <person name="Bristow J."/>
            <person name="Eisen J.A."/>
            <person name="Markowitz V."/>
            <person name="Hugenholtz P."/>
            <person name="Kyrpides N.C."/>
            <person name="Klenk H.P."/>
        </authorList>
    </citation>
    <scope>NUCLEOTIDE SEQUENCE [LARGE SCALE GENOMIC DNA]</scope>
    <source>
        <strain evidence="6">ATCC 49802 / DSM 20745 / S 6022</strain>
    </source>
</reference>
<dbReference type="InterPro" id="IPR002347">
    <property type="entry name" value="SDR_fam"/>
</dbReference>
<gene>
    <name evidence="5" type="ordered locus">Sthe_0616</name>
</gene>
<evidence type="ECO:0000313" key="5">
    <source>
        <dbReference type="EMBL" id="ACZ38053.1"/>
    </source>
</evidence>
<dbReference type="SMART" id="SM00822">
    <property type="entry name" value="PKS_KR"/>
    <property type="match status" value="1"/>
</dbReference>
<dbReference type="InterPro" id="IPR057326">
    <property type="entry name" value="KR_dom"/>
</dbReference>
<evidence type="ECO:0000256" key="2">
    <source>
        <dbReference type="ARBA" id="ARBA00023002"/>
    </source>
</evidence>
<dbReference type="HOGENOM" id="CLU_010194_2_10_0"/>
<dbReference type="PANTHER" id="PTHR24321">
    <property type="entry name" value="DEHYDROGENASES, SHORT CHAIN"/>
    <property type="match status" value="1"/>
</dbReference>
<dbReference type="eggNOG" id="COG1028">
    <property type="taxonomic scope" value="Bacteria"/>
</dbReference>
<comment type="similarity">
    <text evidence="1">Belongs to the short-chain dehydrogenases/reductases (SDR) family.</text>
</comment>
<dbReference type="NCBIfam" id="NF005559">
    <property type="entry name" value="PRK07231.1"/>
    <property type="match status" value="1"/>
</dbReference>
<keyword evidence="6" id="KW-1185">Reference proteome</keyword>
<dbReference type="EMBL" id="CP001823">
    <property type="protein sequence ID" value="ACZ38053.1"/>
    <property type="molecule type" value="Genomic_DNA"/>
</dbReference>
<evidence type="ECO:0000256" key="1">
    <source>
        <dbReference type="ARBA" id="ARBA00006484"/>
    </source>
</evidence>
<evidence type="ECO:0000313" key="6">
    <source>
        <dbReference type="Proteomes" id="UP000002027"/>
    </source>
</evidence>
<dbReference type="KEGG" id="sti:Sthe_0616"/>
<sequence length="254" mass="26090">MTRLGGKRALVTGGAAGIGRAIVEAFLNEGASVVATDIDADGLDALGGDLEAGERLVTLPADVASAADWERAVSLARERFGGLDILVNNAGIEMLGTVETLSEDAWDRVMAVNVKSMYLGARAALPLLRESRGVVVNMASINGLTGVAGSVAYVTSKHAIVGFTRALALDCAKDGIRVNAVCPGPVDTPMVERVARLLGQGDAEAGYAILRTMTPLGRLIAPAEVAAVVVHLASDEASFTTGTAYPIDGGFTAR</sequence>
<dbReference type="GO" id="GO:0016491">
    <property type="term" value="F:oxidoreductase activity"/>
    <property type="evidence" value="ECO:0007669"/>
    <property type="project" value="UniProtKB-KW"/>
</dbReference>
<dbReference type="RefSeq" id="WP_012871100.1">
    <property type="nucleotide sequence ID" value="NC_013523.1"/>
</dbReference>
<dbReference type="PANTHER" id="PTHR24321:SF8">
    <property type="entry name" value="ESTRADIOL 17-BETA-DEHYDROGENASE 8-RELATED"/>
    <property type="match status" value="1"/>
</dbReference>
<protein>
    <submittedName>
        <fullName evidence="5">Short-chain dehydrogenase/reductase SDR</fullName>
    </submittedName>
</protein>
<dbReference type="Pfam" id="PF13561">
    <property type="entry name" value="adh_short_C2"/>
    <property type="match status" value="1"/>
</dbReference>
<name>D1C1D6_SPHTD</name>
<keyword evidence="2" id="KW-0560">Oxidoreductase</keyword>
<feature type="domain" description="Ketoreductase" evidence="4">
    <location>
        <begin position="7"/>
        <end position="189"/>
    </location>
</feature>
<accession>D1C1D6</accession>
<proteinExistence type="inferred from homology"/>
<dbReference type="InParanoid" id="D1C1D6"/>
<evidence type="ECO:0000259" key="4">
    <source>
        <dbReference type="SMART" id="SM00822"/>
    </source>
</evidence>
<dbReference type="SUPFAM" id="SSF51735">
    <property type="entry name" value="NAD(P)-binding Rossmann-fold domains"/>
    <property type="match status" value="1"/>
</dbReference>
<dbReference type="FunFam" id="3.40.50.720:FF:000084">
    <property type="entry name" value="Short-chain dehydrogenase reductase"/>
    <property type="match status" value="1"/>
</dbReference>
<dbReference type="PRINTS" id="PR00081">
    <property type="entry name" value="GDHRDH"/>
</dbReference>
<organism evidence="5 6">
    <name type="scientific">Sphaerobacter thermophilus (strain ATCC 49802 / DSM 20745 / KCCM 41009 / NCIMB 13125 / S 6022)</name>
    <dbReference type="NCBI Taxonomy" id="479434"/>
    <lineage>
        <taxon>Bacteria</taxon>
        <taxon>Pseudomonadati</taxon>
        <taxon>Thermomicrobiota</taxon>
        <taxon>Thermomicrobia</taxon>
        <taxon>Sphaerobacterales</taxon>
        <taxon>Sphaerobacterineae</taxon>
        <taxon>Sphaerobacteraceae</taxon>
        <taxon>Sphaerobacter</taxon>
    </lineage>
</organism>
<dbReference type="OrthoDB" id="153550at2"/>
<dbReference type="PRINTS" id="PR00080">
    <property type="entry name" value="SDRFAMILY"/>
</dbReference>
<evidence type="ECO:0000256" key="3">
    <source>
        <dbReference type="ARBA" id="ARBA00023027"/>
    </source>
</evidence>
<dbReference type="STRING" id="479434.Sthe_0616"/>
<keyword evidence="3" id="KW-0520">NAD</keyword>
<dbReference type="AlphaFoldDB" id="D1C1D6"/>
<dbReference type="InterPro" id="IPR036291">
    <property type="entry name" value="NAD(P)-bd_dom_sf"/>
</dbReference>